<dbReference type="RefSeq" id="XP_027203880.1">
    <property type="nucleotide sequence ID" value="XM_027348079.1"/>
</dbReference>
<evidence type="ECO:0000256" key="3">
    <source>
        <dbReference type="ARBA" id="ARBA00012452"/>
    </source>
</evidence>
<dbReference type="PROSITE" id="PS50404">
    <property type="entry name" value="GST_NTER"/>
    <property type="match status" value="1"/>
</dbReference>
<dbReference type="SUPFAM" id="SSF47616">
    <property type="entry name" value="GST C-terminal domain-like"/>
    <property type="match status" value="1"/>
</dbReference>
<dbReference type="GO" id="GO:0006749">
    <property type="term" value="P:glutathione metabolic process"/>
    <property type="evidence" value="ECO:0007669"/>
    <property type="project" value="TreeGrafter"/>
</dbReference>
<dbReference type="KEGG" id="dpte:113797664"/>
<dbReference type="CDD" id="cd03075">
    <property type="entry name" value="GST_N_Mu"/>
    <property type="match status" value="1"/>
</dbReference>
<dbReference type="Pfam" id="PF14497">
    <property type="entry name" value="GST_C_3"/>
    <property type="match status" value="1"/>
</dbReference>
<sequence length="279" mass="33492">MTIPEENKTKQQQQQSDEDNEENVPILGYWNIRGNAQPIRLLLHYTKTRYKEKSYNFGKCDQDKIIWRSSKFNLELDFPNLPYYIEGNLKLTQSLTILRYLAKKHNLAGQSEKERTRIDLLEQQLRDYRNEFIEASTNKNFEKARLIYLARLPDKLRSLSAFLKERPFFCGNSLSYVDFMAYEYIDQHHYLYHELFEQYGCQNLIEYLKRIEQLPTIKEYQYSQEYIRHPSGLLIAWYEAKFFSTFNRSVSDKPTEQLEQEIHDTTISSSDAEQDMYMV</sequence>
<dbReference type="GO" id="GO:0004364">
    <property type="term" value="F:glutathione transferase activity"/>
    <property type="evidence" value="ECO:0007669"/>
    <property type="project" value="UniProtKB-EC"/>
</dbReference>
<accession>A0A6P6YF57</accession>
<proteinExistence type="inferred from homology"/>
<dbReference type="SFLD" id="SFLDG00363">
    <property type="entry name" value="AMPS_(cytGST):_Alpha-__Mu-__Pi"/>
    <property type="match status" value="1"/>
</dbReference>
<dbReference type="InterPro" id="IPR040079">
    <property type="entry name" value="Glutathione_S-Trfase"/>
</dbReference>
<dbReference type="EC" id="2.5.1.18" evidence="3"/>
<evidence type="ECO:0000313" key="6">
    <source>
        <dbReference type="Proteomes" id="UP000515146"/>
    </source>
</evidence>
<dbReference type="OMA" id="YWHTIRN"/>
<evidence type="ECO:0000256" key="2">
    <source>
        <dbReference type="ARBA" id="ARBA00005861"/>
    </source>
</evidence>
<dbReference type="InterPro" id="IPR050213">
    <property type="entry name" value="GST_superfamily"/>
</dbReference>
<dbReference type="InterPro" id="IPR004046">
    <property type="entry name" value="GST_C"/>
</dbReference>
<dbReference type="Gene3D" id="1.20.1050.10">
    <property type="match status" value="1"/>
</dbReference>
<comment type="catalytic activity">
    <reaction evidence="5">
        <text>RX + glutathione = an S-substituted glutathione + a halide anion + H(+)</text>
        <dbReference type="Rhea" id="RHEA:16437"/>
        <dbReference type="ChEBI" id="CHEBI:15378"/>
        <dbReference type="ChEBI" id="CHEBI:16042"/>
        <dbReference type="ChEBI" id="CHEBI:17792"/>
        <dbReference type="ChEBI" id="CHEBI:57925"/>
        <dbReference type="ChEBI" id="CHEBI:90779"/>
        <dbReference type="EC" id="2.5.1.18"/>
    </reaction>
</comment>
<name>A0A6P6YF57_DERPT</name>
<dbReference type="SFLD" id="SFLDG01205">
    <property type="entry name" value="AMPS.1"/>
    <property type="match status" value="1"/>
</dbReference>
<dbReference type="PROSITE" id="PS50405">
    <property type="entry name" value="GST_CTER"/>
    <property type="match status" value="1"/>
</dbReference>
<dbReference type="PANTHER" id="PTHR11571">
    <property type="entry name" value="GLUTATHIONE S-TRANSFERASE"/>
    <property type="match status" value="1"/>
</dbReference>
<dbReference type="FunCoup" id="A0A6P6YF57">
    <property type="interactions" value="242"/>
</dbReference>
<evidence type="ECO:0000256" key="5">
    <source>
        <dbReference type="ARBA" id="ARBA00047960"/>
    </source>
</evidence>
<dbReference type="InterPro" id="IPR010987">
    <property type="entry name" value="Glutathione-S-Trfase_C-like"/>
</dbReference>
<evidence type="ECO:0000256" key="4">
    <source>
        <dbReference type="ARBA" id="ARBA00022679"/>
    </source>
</evidence>
<dbReference type="Proteomes" id="UP000515146">
    <property type="component" value="Unplaced"/>
</dbReference>
<dbReference type="Pfam" id="PF02798">
    <property type="entry name" value="GST_N"/>
    <property type="match status" value="1"/>
</dbReference>
<dbReference type="PANTHER" id="PTHR11571:SF222">
    <property type="entry name" value="GLUTATHIONE TRANSFERASE"/>
    <property type="match status" value="1"/>
</dbReference>
<gene>
    <name evidence="7" type="primary">LOC113797664</name>
</gene>
<evidence type="ECO:0000313" key="7">
    <source>
        <dbReference type="RefSeq" id="XP_027203880.1"/>
    </source>
</evidence>
<dbReference type="FunFam" id="1.20.1050.10:FF:000003">
    <property type="entry name" value="Glutathione S-transferase 2"/>
    <property type="match status" value="1"/>
</dbReference>
<protein>
    <recommendedName>
        <fullName evidence="3">glutathione transferase</fullName>
        <ecNumber evidence="3">2.5.1.18</ecNumber>
    </recommendedName>
</protein>
<dbReference type="Gene3D" id="3.40.30.10">
    <property type="entry name" value="Glutaredoxin"/>
    <property type="match status" value="1"/>
</dbReference>
<dbReference type="SUPFAM" id="SSF52833">
    <property type="entry name" value="Thioredoxin-like"/>
    <property type="match status" value="1"/>
</dbReference>
<dbReference type="InterPro" id="IPR036249">
    <property type="entry name" value="Thioredoxin-like_sf"/>
</dbReference>
<comment type="similarity">
    <text evidence="2">Belongs to the GST superfamily. Mu family.</text>
</comment>
<dbReference type="OrthoDB" id="4951845at2759"/>
<comment type="function">
    <text evidence="1">Conjugation of reduced glutathione to a wide number of exogenous and endogenous hydrophobic electrophiles.</text>
</comment>
<reference evidence="7" key="1">
    <citation type="submission" date="2025-08" db="UniProtKB">
        <authorList>
            <consortium name="RefSeq"/>
        </authorList>
    </citation>
    <scope>IDENTIFICATION</scope>
    <source>
        <strain evidence="7">Airmid</strain>
    </source>
</reference>
<dbReference type="AlphaFoldDB" id="A0A6P6YF57"/>
<keyword evidence="6" id="KW-1185">Reference proteome</keyword>
<organism evidence="6 7">
    <name type="scientific">Dermatophagoides pteronyssinus</name>
    <name type="common">European house dust mite</name>
    <dbReference type="NCBI Taxonomy" id="6956"/>
    <lineage>
        <taxon>Eukaryota</taxon>
        <taxon>Metazoa</taxon>
        <taxon>Ecdysozoa</taxon>
        <taxon>Arthropoda</taxon>
        <taxon>Chelicerata</taxon>
        <taxon>Arachnida</taxon>
        <taxon>Acari</taxon>
        <taxon>Acariformes</taxon>
        <taxon>Sarcoptiformes</taxon>
        <taxon>Astigmata</taxon>
        <taxon>Psoroptidia</taxon>
        <taxon>Analgoidea</taxon>
        <taxon>Pyroglyphidae</taxon>
        <taxon>Dermatophagoidinae</taxon>
        <taxon>Dermatophagoides</taxon>
    </lineage>
</organism>
<dbReference type="InterPro" id="IPR036282">
    <property type="entry name" value="Glutathione-S-Trfase_C_sf"/>
</dbReference>
<dbReference type="SFLD" id="SFLDS00019">
    <property type="entry name" value="Glutathione_Transferase_(cytos"/>
    <property type="match status" value="1"/>
</dbReference>
<evidence type="ECO:0000256" key="1">
    <source>
        <dbReference type="ARBA" id="ARBA00003701"/>
    </source>
</evidence>
<keyword evidence="4" id="KW-0808">Transferase</keyword>
<dbReference type="InParanoid" id="A0A6P6YF57"/>
<dbReference type="InterPro" id="IPR004045">
    <property type="entry name" value="Glutathione_S-Trfase_N"/>
</dbReference>